<evidence type="ECO:0000259" key="2">
    <source>
        <dbReference type="Pfam" id="PF18962"/>
    </source>
</evidence>
<sequence>MNGFDATISGNPSLKLFDNSTQTWGDIPNTNSTNLEVGKAYNLFVRGDRSIDLTSTNQIPTNTILRATGNLVTGNVDLTADLATGNGEWSLLGNPYQAIVDFNSLTFSGDINSNNLYIWNANASTEGAYEIIDNTTPAQQMIQPGQSFFVQNSATVTTTPGLEFTETAKNTSGMLTSVFDVSQIAIADLELYNTNNIKLDVVKFRFEAGANNAIDDFDGGKLANPTENLAAVNSNTLLGLERRDFPQDNEILPLFISQYQFNQYEFRLNTSNWDENIDVYIVDNYLNTETLIGDNQAYSFSVDSNIPESIASDRFSLKFDNTTLSVDYNALAEGFNLYPNPTSNGLFSIKTKGLNAQSASVKIYSLAGQEVFNTSIVKQGNDEFNVDASQLSTGVYLLEFLNAEQSISRKLIIQ</sequence>
<dbReference type="Pfam" id="PF18962">
    <property type="entry name" value="Por_Secre_tail"/>
    <property type="match status" value="1"/>
</dbReference>
<reference evidence="3 4" key="1">
    <citation type="submission" date="2019-04" db="EMBL/GenBank/DDBJ databases">
        <title>Psychroflexus halotolerans sp. nov., isolated from a marine solar saltern.</title>
        <authorList>
            <person name="Feng X."/>
        </authorList>
    </citation>
    <scope>NUCLEOTIDE SEQUENCE [LARGE SCALE GENOMIC DNA]</scope>
    <source>
        <strain evidence="3 4">WDS2C27</strain>
    </source>
</reference>
<organism evidence="3 4">
    <name type="scientific">Mesohalobacter halotolerans</name>
    <dbReference type="NCBI Taxonomy" id="1883405"/>
    <lineage>
        <taxon>Bacteria</taxon>
        <taxon>Pseudomonadati</taxon>
        <taxon>Bacteroidota</taxon>
        <taxon>Flavobacteriia</taxon>
        <taxon>Flavobacteriales</taxon>
        <taxon>Flavobacteriaceae</taxon>
        <taxon>Mesohalobacter</taxon>
    </lineage>
</organism>
<keyword evidence="4" id="KW-1185">Reference proteome</keyword>
<dbReference type="NCBIfam" id="TIGR04183">
    <property type="entry name" value="Por_Secre_tail"/>
    <property type="match status" value="1"/>
</dbReference>
<dbReference type="Proteomes" id="UP000306552">
    <property type="component" value="Unassembled WGS sequence"/>
</dbReference>
<feature type="domain" description="Secretion system C-terminal sorting" evidence="2">
    <location>
        <begin position="337"/>
        <end position="413"/>
    </location>
</feature>
<protein>
    <submittedName>
        <fullName evidence="3">T9SS type A sorting domain-containing protein</fullName>
    </submittedName>
</protein>
<accession>A0A4U5TSX9</accession>
<proteinExistence type="predicted"/>
<evidence type="ECO:0000313" key="4">
    <source>
        <dbReference type="Proteomes" id="UP000306552"/>
    </source>
</evidence>
<dbReference type="EMBL" id="SWMU01000001">
    <property type="protein sequence ID" value="TKS57457.1"/>
    <property type="molecule type" value="Genomic_DNA"/>
</dbReference>
<dbReference type="OrthoDB" id="1652165at2"/>
<dbReference type="InterPro" id="IPR026444">
    <property type="entry name" value="Secre_tail"/>
</dbReference>
<gene>
    <name evidence="3" type="ORF">FCN74_03300</name>
</gene>
<evidence type="ECO:0000256" key="1">
    <source>
        <dbReference type="ARBA" id="ARBA00022729"/>
    </source>
</evidence>
<evidence type="ECO:0000313" key="3">
    <source>
        <dbReference type="EMBL" id="TKS57457.1"/>
    </source>
</evidence>
<dbReference type="AlphaFoldDB" id="A0A4U5TSX9"/>
<keyword evidence="1" id="KW-0732">Signal</keyword>
<comment type="caution">
    <text evidence="3">The sequence shown here is derived from an EMBL/GenBank/DDBJ whole genome shotgun (WGS) entry which is preliminary data.</text>
</comment>
<name>A0A4U5TSX9_9FLAO</name>
<dbReference type="RefSeq" id="WP_138931158.1">
    <property type="nucleotide sequence ID" value="NZ_SWMU01000001.1"/>
</dbReference>